<evidence type="ECO:0000313" key="2">
    <source>
        <dbReference type="Proteomes" id="UP000777265"/>
    </source>
</evidence>
<gene>
    <name evidence="1" type="ORF">GXY80_15925</name>
</gene>
<name>A0A351U239_9BACT</name>
<dbReference type="AlphaFoldDB" id="A0A351U239"/>
<comment type="caution">
    <text evidence="1">The sequence shown here is derived from an EMBL/GenBank/DDBJ whole genome shotgun (WGS) entry which is preliminary data.</text>
</comment>
<dbReference type="EMBL" id="JAAYEE010000320">
    <property type="protein sequence ID" value="NLW36942.1"/>
    <property type="molecule type" value="Genomic_DNA"/>
</dbReference>
<dbReference type="Pfam" id="PF14357">
    <property type="entry name" value="DUF4404"/>
    <property type="match status" value="1"/>
</dbReference>
<accession>A0A351U239</accession>
<evidence type="ECO:0000313" key="1">
    <source>
        <dbReference type="EMBL" id="NLW36942.1"/>
    </source>
</evidence>
<dbReference type="InterPro" id="IPR025516">
    <property type="entry name" value="DUF4404"/>
</dbReference>
<dbReference type="Proteomes" id="UP000777265">
    <property type="component" value="Unassembled WGS sequence"/>
</dbReference>
<protein>
    <submittedName>
        <fullName evidence="1">DUF4404 family protein</fullName>
    </submittedName>
</protein>
<reference evidence="1" key="1">
    <citation type="journal article" date="2020" name="Biotechnol. Biofuels">
        <title>New insights from the biogas microbiome by comprehensive genome-resolved metagenomics of nearly 1600 species originating from multiple anaerobic digesters.</title>
        <authorList>
            <person name="Campanaro S."/>
            <person name="Treu L."/>
            <person name="Rodriguez-R L.M."/>
            <person name="Kovalovszki A."/>
            <person name="Ziels R.M."/>
            <person name="Maus I."/>
            <person name="Zhu X."/>
            <person name="Kougias P.G."/>
            <person name="Basile A."/>
            <person name="Luo G."/>
            <person name="Schluter A."/>
            <person name="Konstantinidis K.T."/>
            <person name="Angelidaki I."/>
        </authorList>
    </citation>
    <scope>NUCLEOTIDE SEQUENCE</scope>
    <source>
        <strain evidence="1">AS06rmzACSIP_7</strain>
    </source>
</reference>
<sequence length="110" mass="11920">MIEETITSIEGRVREAASIKDDERTELLKLLATLKSEVMELSKTHAEQAESITGFAQVSAHEATRQIKNPQLMKLSAKGLSSSVEGFETSHPALVAIANKISQILANMGI</sequence>
<reference evidence="1" key="2">
    <citation type="submission" date="2020-01" db="EMBL/GenBank/DDBJ databases">
        <authorList>
            <person name="Campanaro S."/>
        </authorList>
    </citation>
    <scope>NUCLEOTIDE SEQUENCE</scope>
    <source>
        <strain evidence="1">AS06rmzACSIP_7</strain>
    </source>
</reference>
<proteinExistence type="predicted"/>
<organism evidence="1 2">
    <name type="scientific">Syntrophorhabdus aromaticivorans</name>
    <dbReference type="NCBI Taxonomy" id="328301"/>
    <lineage>
        <taxon>Bacteria</taxon>
        <taxon>Pseudomonadati</taxon>
        <taxon>Thermodesulfobacteriota</taxon>
        <taxon>Syntrophorhabdia</taxon>
        <taxon>Syntrophorhabdales</taxon>
        <taxon>Syntrophorhabdaceae</taxon>
        <taxon>Syntrophorhabdus</taxon>
    </lineage>
</organism>